<proteinExistence type="predicted"/>
<evidence type="ECO:0000313" key="1">
    <source>
        <dbReference type="EMBL" id="KKL94964.1"/>
    </source>
</evidence>
<dbReference type="EMBL" id="LAZR01018795">
    <property type="protein sequence ID" value="KKL94964.1"/>
    <property type="molecule type" value="Genomic_DNA"/>
</dbReference>
<organism evidence="1">
    <name type="scientific">marine sediment metagenome</name>
    <dbReference type="NCBI Taxonomy" id="412755"/>
    <lineage>
        <taxon>unclassified sequences</taxon>
        <taxon>metagenomes</taxon>
        <taxon>ecological metagenomes</taxon>
    </lineage>
</organism>
<dbReference type="AlphaFoldDB" id="A0A0F9G7T3"/>
<reference evidence="1" key="1">
    <citation type="journal article" date="2015" name="Nature">
        <title>Complex archaea that bridge the gap between prokaryotes and eukaryotes.</title>
        <authorList>
            <person name="Spang A."/>
            <person name="Saw J.H."/>
            <person name="Jorgensen S.L."/>
            <person name="Zaremba-Niedzwiedzka K."/>
            <person name="Martijn J."/>
            <person name="Lind A.E."/>
            <person name="van Eijk R."/>
            <person name="Schleper C."/>
            <person name="Guy L."/>
            <person name="Ettema T.J."/>
        </authorList>
    </citation>
    <scope>NUCLEOTIDE SEQUENCE</scope>
</reference>
<comment type="caution">
    <text evidence="1">The sequence shown here is derived from an EMBL/GenBank/DDBJ whole genome shotgun (WGS) entry which is preliminary data.</text>
</comment>
<gene>
    <name evidence="1" type="ORF">LCGC14_1859400</name>
</gene>
<protein>
    <submittedName>
        <fullName evidence="1">Uncharacterized protein</fullName>
    </submittedName>
</protein>
<name>A0A0F9G7T3_9ZZZZ</name>
<sequence>MLNYDAMCPQCEHVQEYSSTYEDRHSTPICVICDTDMELCWVKSAYVRPESMYGEGTVVSRGRRTLINDCDDPWESVPGLCAEMSEEYVAKGKELRCGV</sequence>
<accession>A0A0F9G7T3</accession>